<evidence type="ECO:0000313" key="6">
    <source>
        <dbReference type="Proteomes" id="UP000007113"/>
    </source>
</evidence>
<dbReference type="OrthoDB" id="105609at2"/>
<dbReference type="InterPro" id="IPR004358">
    <property type="entry name" value="Sig_transdc_His_kin-like_C"/>
</dbReference>
<evidence type="ECO:0000313" key="5">
    <source>
        <dbReference type="EMBL" id="AEU37018.1"/>
    </source>
</evidence>
<organism evidence="5 6">
    <name type="scientific">Granulicella mallensis (strain ATCC BAA-1857 / DSM 23137 / MP5ACTX8)</name>
    <dbReference type="NCBI Taxonomy" id="682795"/>
    <lineage>
        <taxon>Bacteria</taxon>
        <taxon>Pseudomonadati</taxon>
        <taxon>Acidobacteriota</taxon>
        <taxon>Terriglobia</taxon>
        <taxon>Terriglobales</taxon>
        <taxon>Acidobacteriaceae</taxon>
        <taxon>Granulicella</taxon>
    </lineage>
</organism>
<dbReference type="InterPro" id="IPR036890">
    <property type="entry name" value="HATPase_C_sf"/>
</dbReference>
<keyword evidence="3" id="KW-1133">Transmembrane helix</keyword>
<dbReference type="PANTHER" id="PTHR34220:SF7">
    <property type="entry name" value="SENSOR HISTIDINE KINASE YPDA"/>
    <property type="match status" value="1"/>
</dbReference>
<dbReference type="EC" id="2.7.13.3" evidence="2"/>
<name>G8P1W6_GRAMM</name>
<dbReference type="HOGENOM" id="CLU_020473_1_1_0"/>
<dbReference type="PRINTS" id="PR00344">
    <property type="entry name" value="BCTRLSENSOR"/>
</dbReference>
<dbReference type="InterPro" id="IPR005467">
    <property type="entry name" value="His_kinase_dom"/>
</dbReference>
<evidence type="ECO:0000256" key="1">
    <source>
        <dbReference type="ARBA" id="ARBA00000085"/>
    </source>
</evidence>
<dbReference type="Proteomes" id="UP000007113">
    <property type="component" value="Chromosome"/>
</dbReference>
<dbReference type="PROSITE" id="PS50109">
    <property type="entry name" value="HIS_KIN"/>
    <property type="match status" value="1"/>
</dbReference>
<dbReference type="InterPro" id="IPR050640">
    <property type="entry name" value="Bact_2-comp_sensor_kinase"/>
</dbReference>
<proteinExistence type="predicted"/>
<dbReference type="InterPro" id="IPR010559">
    <property type="entry name" value="Sig_transdc_His_kin_internal"/>
</dbReference>
<keyword evidence="3" id="KW-0812">Transmembrane</keyword>
<feature type="transmembrane region" description="Helical" evidence="3">
    <location>
        <begin position="12"/>
        <end position="32"/>
    </location>
</feature>
<feature type="domain" description="Histidine kinase" evidence="4">
    <location>
        <begin position="174"/>
        <end position="358"/>
    </location>
</feature>
<dbReference type="SMART" id="SM00387">
    <property type="entry name" value="HATPase_c"/>
    <property type="match status" value="1"/>
</dbReference>
<evidence type="ECO:0000256" key="3">
    <source>
        <dbReference type="SAM" id="Phobius"/>
    </source>
</evidence>
<feature type="transmembrane region" description="Helical" evidence="3">
    <location>
        <begin position="44"/>
        <end position="64"/>
    </location>
</feature>
<feature type="transmembrane region" description="Helical" evidence="3">
    <location>
        <begin position="117"/>
        <end position="142"/>
    </location>
</feature>
<dbReference type="Pfam" id="PF06580">
    <property type="entry name" value="His_kinase"/>
    <property type="match status" value="1"/>
</dbReference>
<dbReference type="AlphaFoldDB" id="G8P1W6"/>
<keyword evidence="5" id="KW-0808">Transferase</keyword>
<comment type="catalytic activity">
    <reaction evidence="1">
        <text>ATP + protein L-histidine = ADP + protein N-phospho-L-histidine.</text>
        <dbReference type="EC" id="2.7.13.3"/>
    </reaction>
</comment>
<protein>
    <recommendedName>
        <fullName evidence="2">histidine kinase</fullName>
        <ecNumber evidence="2">2.7.13.3</ecNumber>
    </recommendedName>
</protein>
<dbReference type="Pfam" id="PF02518">
    <property type="entry name" value="HATPase_c"/>
    <property type="match status" value="1"/>
</dbReference>
<dbReference type="Gene3D" id="3.30.565.10">
    <property type="entry name" value="Histidine kinase-like ATPase, C-terminal domain"/>
    <property type="match status" value="1"/>
</dbReference>
<keyword evidence="3" id="KW-0472">Membrane</keyword>
<sequence length="362" mass="40186">MDAYPPFRTREARWVASIWLGFGILAASQAVFSMKSEGMHHAWIRLFLITSVAWFPWALVTPLISRLARLFPLARAWPIHLVFCVTIGAAYSAWNAWLEVLFNPYAYATLPRFAPAFTGHFFNEIVSALVLYGAILAVSSVIDSRDRLHAQQTETARLNEQLSLAQLDALRRQIEPHFLFNTLNSIAALVREHRNSDAIDMVAGLSDLLRRSLDTAPLQQVSLHEEVAFVRKYLDIQKMRFADRLQIQLEVPSELNDARVPSLILQPVVENAVKHGIAQRAQGGMIRITASRAAETLTLRITDDGPGLAPGWQGSTTGIGIANVRTRLQSFYGDASTLDLHNQPTGGVEVAMTLPLLMPEAA</sequence>
<dbReference type="SUPFAM" id="SSF55874">
    <property type="entry name" value="ATPase domain of HSP90 chaperone/DNA topoisomerase II/histidine kinase"/>
    <property type="match status" value="1"/>
</dbReference>
<keyword evidence="5" id="KW-0418">Kinase</keyword>
<gene>
    <name evidence="5" type="ordered locus">AciX8_2708</name>
</gene>
<dbReference type="KEGG" id="gma:AciX8_2708"/>
<feature type="transmembrane region" description="Helical" evidence="3">
    <location>
        <begin position="76"/>
        <end position="97"/>
    </location>
</feature>
<dbReference type="GO" id="GO:0000155">
    <property type="term" value="F:phosphorelay sensor kinase activity"/>
    <property type="evidence" value="ECO:0007669"/>
    <property type="project" value="InterPro"/>
</dbReference>
<evidence type="ECO:0000259" key="4">
    <source>
        <dbReference type="PROSITE" id="PS50109"/>
    </source>
</evidence>
<dbReference type="STRING" id="682795.AciX8_2708"/>
<dbReference type="eggNOG" id="COG2972">
    <property type="taxonomic scope" value="Bacteria"/>
</dbReference>
<evidence type="ECO:0000256" key="2">
    <source>
        <dbReference type="ARBA" id="ARBA00012438"/>
    </source>
</evidence>
<dbReference type="GO" id="GO:0016020">
    <property type="term" value="C:membrane"/>
    <property type="evidence" value="ECO:0007669"/>
    <property type="project" value="InterPro"/>
</dbReference>
<accession>G8P1W6</accession>
<dbReference type="PANTHER" id="PTHR34220">
    <property type="entry name" value="SENSOR HISTIDINE KINASE YPDA"/>
    <property type="match status" value="1"/>
</dbReference>
<dbReference type="EMBL" id="CP003130">
    <property type="protein sequence ID" value="AEU37018.1"/>
    <property type="molecule type" value="Genomic_DNA"/>
</dbReference>
<reference evidence="5 6" key="1">
    <citation type="submission" date="2011-11" db="EMBL/GenBank/DDBJ databases">
        <title>Complete sequence of Granulicella mallensis MP5ACTX8.</title>
        <authorList>
            <consortium name="US DOE Joint Genome Institute"/>
            <person name="Lucas S."/>
            <person name="Copeland A."/>
            <person name="Lapidus A."/>
            <person name="Cheng J.-F."/>
            <person name="Goodwin L."/>
            <person name="Pitluck S."/>
            <person name="Peters L."/>
            <person name="Lu M."/>
            <person name="Detter J.C."/>
            <person name="Han C."/>
            <person name="Tapia R."/>
            <person name="Land M."/>
            <person name="Hauser L."/>
            <person name="Kyrpides N."/>
            <person name="Ivanova N."/>
            <person name="Mikhailova N."/>
            <person name="Pagani I."/>
            <person name="Rawat S."/>
            <person name="Mannisto M."/>
            <person name="Haggblom M."/>
            <person name="Woyke T."/>
        </authorList>
    </citation>
    <scope>NUCLEOTIDE SEQUENCE [LARGE SCALE GENOMIC DNA]</scope>
    <source>
        <strain evidence="6">ATCC BAA-1857 / DSM 23137 / MP5ACTX8</strain>
    </source>
</reference>
<dbReference type="InterPro" id="IPR003594">
    <property type="entry name" value="HATPase_dom"/>
</dbReference>
<keyword evidence="6" id="KW-1185">Reference proteome</keyword>